<dbReference type="EMBL" id="JBHRWI010000053">
    <property type="protein sequence ID" value="MFC3515717.1"/>
    <property type="molecule type" value="Genomic_DNA"/>
</dbReference>
<reference evidence="5" key="1">
    <citation type="journal article" date="2019" name="Int. J. Syst. Evol. Microbiol.">
        <title>The Global Catalogue of Microorganisms (GCM) 10K type strain sequencing project: providing services to taxonomists for standard genome sequencing and annotation.</title>
        <authorList>
            <consortium name="The Broad Institute Genomics Platform"/>
            <consortium name="The Broad Institute Genome Sequencing Center for Infectious Disease"/>
            <person name="Wu L."/>
            <person name="Ma J."/>
        </authorList>
    </citation>
    <scope>NUCLEOTIDE SEQUENCE [LARGE SCALE GENOMIC DNA]</scope>
    <source>
        <strain evidence="5">CGMCC 4.7682</strain>
    </source>
</reference>
<accession>A0ABV7QV27</accession>
<dbReference type="Proteomes" id="UP001595764">
    <property type="component" value="Unassembled WGS sequence"/>
</dbReference>
<proteinExistence type="predicted"/>
<organism evidence="4 5">
    <name type="scientific">Amycolatopsis halotolerans</name>
    <dbReference type="NCBI Taxonomy" id="330083"/>
    <lineage>
        <taxon>Bacteria</taxon>
        <taxon>Bacillati</taxon>
        <taxon>Actinomycetota</taxon>
        <taxon>Actinomycetes</taxon>
        <taxon>Pseudonocardiales</taxon>
        <taxon>Pseudonocardiaceae</taxon>
        <taxon>Amycolatopsis</taxon>
    </lineage>
</organism>
<gene>
    <name evidence="4" type="ORF">ACFORO_36535</name>
</gene>
<dbReference type="Gene3D" id="1.20.140.10">
    <property type="entry name" value="Butyryl-CoA Dehydrogenase, subunit A, domain 3"/>
    <property type="match status" value="1"/>
</dbReference>
<feature type="domain" description="Acyl-CoA dehydrogenase/oxidase N-terminal" evidence="2">
    <location>
        <begin position="38"/>
        <end position="104"/>
    </location>
</feature>
<dbReference type="RefSeq" id="WP_377876310.1">
    <property type="nucleotide sequence ID" value="NZ_JBHMAY010000093.1"/>
</dbReference>
<dbReference type="InterPro" id="IPR009100">
    <property type="entry name" value="AcylCoA_DH/oxidase_NM_dom_sf"/>
</dbReference>
<feature type="domain" description="Acyl-CoA dehydrogenase C-terminal" evidence="3">
    <location>
        <begin position="255"/>
        <end position="379"/>
    </location>
</feature>
<dbReference type="InterPro" id="IPR013786">
    <property type="entry name" value="AcylCoA_DH/ox_N"/>
</dbReference>
<evidence type="ECO:0000313" key="5">
    <source>
        <dbReference type="Proteomes" id="UP001595764"/>
    </source>
</evidence>
<dbReference type="Pfam" id="PF08028">
    <property type="entry name" value="Acyl-CoA_dh_2"/>
    <property type="match status" value="1"/>
</dbReference>
<protein>
    <submittedName>
        <fullName evidence="4">Acyl-CoA dehydrogenase family protein</fullName>
    </submittedName>
</protein>
<comment type="caution">
    <text evidence="4">The sequence shown here is derived from an EMBL/GenBank/DDBJ whole genome shotgun (WGS) entry which is preliminary data.</text>
</comment>
<evidence type="ECO:0000259" key="2">
    <source>
        <dbReference type="Pfam" id="PF02771"/>
    </source>
</evidence>
<keyword evidence="1" id="KW-0560">Oxidoreductase</keyword>
<dbReference type="SUPFAM" id="SSF47203">
    <property type="entry name" value="Acyl-CoA dehydrogenase C-terminal domain-like"/>
    <property type="match status" value="1"/>
</dbReference>
<dbReference type="Gene3D" id="1.10.540.10">
    <property type="entry name" value="Acyl-CoA dehydrogenase/oxidase, N-terminal domain"/>
    <property type="match status" value="1"/>
</dbReference>
<dbReference type="InterPro" id="IPR036250">
    <property type="entry name" value="AcylCo_DH-like_C"/>
</dbReference>
<keyword evidence="5" id="KW-1185">Reference proteome</keyword>
<sequence length="396" mass="42798">MTSTYAKPGEVRGNEWQAPLSSAAVRANAVALGPLVRAEADRCESEARLSGTLMRAFRDAGLFQMGFPASRGGLEMPLADQLAVVAEIARHDAGAGWNVAVLNASGYYAGRLGQAAYDELYPTRDLPTGGSFHPPGRAEIVDGGYLVSGRWDWGSGTPTAERIVGGCLVYREGEPVRRADERQILLGVWLPRAAVRHAGNWQALGIRGSGSGSYEIAEPVFVPETHVFDREAPPDPDADPLNKHVGLLFFPLTGVCLGLARHVVELTLDAVRTRCRGKVSTLDTATKQQFGQAAAETDLVYRGIEEVASRADEAIFTPGRVLDPVEEARLRVANSQAGETLRRVLDLCVDLYGSRYIYQSDPLERVIRDAWGALAHFGAKKFHWAGYAEELLGAAS</sequence>
<dbReference type="InterPro" id="IPR037069">
    <property type="entry name" value="AcylCoA_DH/ox_N_sf"/>
</dbReference>
<dbReference type="Gene3D" id="2.40.110.10">
    <property type="entry name" value="Butyryl-CoA Dehydrogenase, subunit A, domain 2"/>
    <property type="match status" value="1"/>
</dbReference>
<evidence type="ECO:0000256" key="1">
    <source>
        <dbReference type="ARBA" id="ARBA00023002"/>
    </source>
</evidence>
<dbReference type="InterPro" id="IPR046373">
    <property type="entry name" value="Acyl-CoA_Oxase/DH_mid-dom_sf"/>
</dbReference>
<evidence type="ECO:0000313" key="4">
    <source>
        <dbReference type="EMBL" id="MFC3515717.1"/>
    </source>
</evidence>
<dbReference type="PIRSF" id="PIRSF016578">
    <property type="entry name" value="HsaA"/>
    <property type="match status" value="1"/>
</dbReference>
<dbReference type="SUPFAM" id="SSF56645">
    <property type="entry name" value="Acyl-CoA dehydrogenase NM domain-like"/>
    <property type="match status" value="1"/>
</dbReference>
<dbReference type="InterPro" id="IPR013107">
    <property type="entry name" value="Acyl-CoA_DH_C"/>
</dbReference>
<evidence type="ECO:0000259" key="3">
    <source>
        <dbReference type="Pfam" id="PF08028"/>
    </source>
</evidence>
<dbReference type="Pfam" id="PF02771">
    <property type="entry name" value="Acyl-CoA_dh_N"/>
    <property type="match status" value="1"/>
</dbReference>
<name>A0ABV7QV27_9PSEU</name>